<dbReference type="InterPro" id="IPR026960">
    <property type="entry name" value="RVT-Znf"/>
</dbReference>
<name>M4CXN1_BRACM</name>
<reference evidence="2" key="3">
    <citation type="submission" date="2023-03" db="UniProtKB">
        <authorList>
            <consortium name="EnsemblPlants"/>
        </authorList>
    </citation>
    <scope>IDENTIFICATION</scope>
    <source>
        <strain evidence="2">cv. Chiifu-401-42</strain>
    </source>
</reference>
<accession>M4CXN1</accession>
<dbReference type="PANTHER" id="PTHR33116">
    <property type="entry name" value="REVERSE TRANSCRIPTASE ZINC-BINDING DOMAIN-CONTAINING PROTEIN-RELATED-RELATED"/>
    <property type="match status" value="1"/>
</dbReference>
<dbReference type="Pfam" id="PF13966">
    <property type="entry name" value="zf-RVT"/>
    <property type="match status" value="1"/>
</dbReference>
<dbReference type="HOGENOM" id="CLU_000680_14_9_1"/>
<protein>
    <recommendedName>
        <fullName evidence="1">Reverse transcriptase zinc-binding domain-containing protein</fullName>
    </recommendedName>
</protein>
<dbReference type="STRING" id="51351.M4CXN1"/>
<evidence type="ECO:0000313" key="3">
    <source>
        <dbReference type="Proteomes" id="UP000011750"/>
    </source>
</evidence>
<evidence type="ECO:0000259" key="1">
    <source>
        <dbReference type="Pfam" id="PF13966"/>
    </source>
</evidence>
<proteinExistence type="predicted"/>
<dbReference type="Gramene" id="Bra008978.1">
    <property type="protein sequence ID" value="Bra008978.1-P"/>
    <property type="gene ID" value="Bra008978"/>
</dbReference>
<keyword evidence="3" id="KW-1185">Reference proteome</keyword>
<dbReference type="Proteomes" id="UP000011750">
    <property type="component" value="Chromosome A10"/>
</dbReference>
<feature type="domain" description="Reverse transcriptase zinc-binding" evidence="1">
    <location>
        <begin position="220"/>
        <end position="312"/>
    </location>
</feature>
<organism evidence="2 3">
    <name type="scientific">Brassica campestris</name>
    <name type="common">Field mustard</name>
    <dbReference type="NCBI Taxonomy" id="3711"/>
    <lineage>
        <taxon>Eukaryota</taxon>
        <taxon>Viridiplantae</taxon>
        <taxon>Streptophyta</taxon>
        <taxon>Embryophyta</taxon>
        <taxon>Tracheophyta</taxon>
        <taxon>Spermatophyta</taxon>
        <taxon>Magnoliopsida</taxon>
        <taxon>eudicotyledons</taxon>
        <taxon>Gunneridae</taxon>
        <taxon>Pentapetalae</taxon>
        <taxon>rosids</taxon>
        <taxon>malvids</taxon>
        <taxon>Brassicales</taxon>
        <taxon>Brassicaceae</taxon>
        <taxon>Brassiceae</taxon>
        <taxon>Brassica</taxon>
    </lineage>
</organism>
<dbReference type="AlphaFoldDB" id="M4CXN1"/>
<dbReference type="InParanoid" id="M4CXN1"/>
<dbReference type="EnsemblPlants" id="Bra008978.1">
    <property type="protein sequence ID" value="Bra008978.1-P"/>
    <property type="gene ID" value="Bra008978"/>
</dbReference>
<evidence type="ECO:0000313" key="2">
    <source>
        <dbReference type="EnsemblPlants" id="Bra008978.1-P"/>
    </source>
</evidence>
<reference evidence="2 3" key="1">
    <citation type="journal article" date="2011" name="Nat. Genet.">
        <title>The genome of the mesopolyploid crop species Brassica rapa.</title>
        <authorList>
            <consortium name="Brassica rapa Genome Sequencing Project Consortium"/>
            <person name="Wang X."/>
            <person name="Wang H."/>
            <person name="Wang J."/>
            <person name="Sun R."/>
            <person name="Wu J."/>
            <person name="Liu S."/>
            <person name="Bai Y."/>
            <person name="Mun J.H."/>
            <person name="Bancroft I."/>
            <person name="Cheng F."/>
            <person name="Huang S."/>
            <person name="Li X."/>
            <person name="Hua W."/>
            <person name="Wang J."/>
            <person name="Wang X."/>
            <person name="Freeling M."/>
            <person name="Pires J.C."/>
            <person name="Paterson A.H."/>
            <person name="Chalhoub B."/>
            <person name="Wang B."/>
            <person name="Hayward A."/>
            <person name="Sharpe A.G."/>
            <person name="Park B.S."/>
            <person name="Weisshaar B."/>
            <person name="Liu B."/>
            <person name="Li B."/>
            <person name="Liu B."/>
            <person name="Tong C."/>
            <person name="Song C."/>
            <person name="Duran C."/>
            <person name="Peng C."/>
            <person name="Geng C."/>
            <person name="Koh C."/>
            <person name="Lin C."/>
            <person name="Edwards D."/>
            <person name="Mu D."/>
            <person name="Shen D."/>
            <person name="Soumpourou E."/>
            <person name="Li F."/>
            <person name="Fraser F."/>
            <person name="Conant G."/>
            <person name="Lassalle G."/>
            <person name="King G.J."/>
            <person name="Bonnema G."/>
            <person name="Tang H."/>
            <person name="Wang H."/>
            <person name="Belcram H."/>
            <person name="Zhou H."/>
            <person name="Hirakawa H."/>
            <person name="Abe H."/>
            <person name="Guo H."/>
            <person name="Wang H."/>
            <person name="Jin H."/>
            <person name="Parkin I.A."/>
            <person name="Batley J."/>
            <person name="Kim J.S."/>
            <person name="Just J."/>
            <person name="Li J."/>
            <person name="Xu J."/>
            <person name="Deng J."/>
            <person name="Kim J.A."/>
            <person name="Li J."/>
            <person name="Yu J."/>
            <person name="Meng J."/>
            <person name="Wang J."/>
            <person name="Min J."/>
            <person name="Poulain J."/>
            <person name="Wang J."/>
            <person name="Hatakeyama K."/>
            <person name="Wu K."/>
            <person name="Wang L."/>
            <person name="Fang L."/>
            <person name="Trick M."/>
            <person name="Links M.G."/>
            <person name="Zhao M."/>
            <person name="Jin M."/>
            <person name="Ramchiary N."/>
            <person name="Drou N."/>
            <person name="Berkman P.J."/>
            <person name="Cai Q."/>
            <person name="Huang Q."/>
            <person name="Li R."/>
            <person name="Tabata S."/>
            <person name="Cheng S."/>
            <person name="Zhang S."/>
            <person name="Zhang S."/>
            <person name="Huang S."/>
            <person name="Sato S."/>
            <person name="Sun S."/>
            <person name="Kwon S.J."/>
            <person name="Choi S.R."/>
            <person name="Lee T.H."/>
            <person name="Fan W."/>
            <person name="Zhao X."/>
            <person name="Tan X."/>
            <person name="Xu X."/>
            <person name="Wang Y."/>
            <person name="Qiu Y."/>
            <person name="Yin Y."/>
            <person name="Li Y."/>
            <person name="Du Y."/>
            <person name="Liao Y."/>
            <person name="Lim Y."/>
            <person name="Narusaka Y."/>
            <person name="Wang Y."/>
            <person name="Wang Z."/>
            <person name="Li Z."/>
            <person name="Wang Z."/>
            <person name="Xiong Z."/>
            <person name="Zhang Z."/>
        </authorList>
    </citation>
    <scope>NUCLEOTIDE SEQUENCE [LARGE SCALE GENOMIC DNA]</scope>
    <source>
        <strain evidence="2 3">cv. Chiifu-401-42</strain>
    </source>
</reference>
<dbReference type="OMA" id="WASIDIP"/>
<sequence>MLKSTLTAAPTYTMSCFLLPVSLCKRIQSVLTRFWWDGPQGKKKMCWVSWDKLTQPKDNGGLGLRDIQIFNKALLAKIAWRIMTVPNCLLARVLKGKYCHNQSFLNVTASNSCSHGWRGILAGRDLLQGNIGKAIGNGNTTNVWRDSWISLDNQLKPYGPIKEAVQDLTVADLLTSDLEWNKTRIEEVLPSLASQIQCLHPGKTGAEDSIIWLPLPSGVYSTRSGYNSAVSRPLEQTRHANPGDFNWLGDVWRGSFSPKMKMFLWSIIQNALPLGENLQKRGLGSDLNCIRCQEKETKEHIFFKCQYAREVWKQIPVAKAPHILDDDNFERAITKFRQAICLPPTGIRGSVLPWICWAIWTSRNALVFEKKSYTSEETATKGIASAQEWNLAQQKNELHTSMLQKERETTSSSRRQQNGEAVICHTDAAWELLDHH</sequence>
<dbReference type="eggNOG" id="KOG1075">
    <property type="taxonomic scope" value="Eukaryota"/>
</dbReference>
<reference evidence="2 3" key="2">
    <citation type="journal article" date="2018" name="Hortic Res">
        <title>Improved Brassica rapa reference genome by single-molecule sequencing and chromosome conformation capture technologies.</title>
        <authorList>
            <person name="Zhang L."/>
            <person name="Cai X."/>
            <person name="Wu J."/>
            <person name="Liu M."/>
            <person name="Grob S."/>
            <person name="Cheng F."/>
            <person name="Liang J."/>
            <person name="Cai C."/>
            <person name="Liu Z."/>
            <person name="Liu B."/>
            <person name="Wang F."/>
            <person name="Li S."/>
            <person name="Liu F."/>
            <person name="Li X."/>
            <person name="Cheng L."/>
            <person name="Yang W."/>
            <person name="Li M.H."/>
            <person name="Grossniklaus U."/>
            <person name="Zheng H."/>
            <person name="Wang X."/>
        </authorList>
    </citation>
    <scope>NUCLEOTIDE SEQUENCE [LARGE SCALE GENOMIC DNA]</scope>
    <source>
        <strain evidence="2 3">cv. Chiifu-401-42</strain>
    </source>
</reference>
<dbReference type="PANTHER" id="PTHR33116:SF86">
    <property type="entry name" value="REVERSE TRANSCRIPTASE DOMAIN-CONTAINING PROTEIN"/>
    <property type="match status" value="1"/>
</dbReference>